<proteinExistence type="predicted"/>
<name>A0A1M5PHJ2_STRHI</name>
<accession>A0A1M5PHJ2</accession>
<evidence type="ECO:0000313" key="1">
    <source>
        <dbReference type="EMBL" id="SHH01181.1"/>
    </source>
</evidence>
<evidence type="ECO:0000313" key="2">
    <source>
        <dbReference type="Proteomes" id="UP000184501"/>
    </source>
</evidence>
<organism evidence="1 2">
    <name type="scientific">Streptoalloteichus hindustanus</name>
    <dbReference type="NCBI Taxonomy" id="2017"/>
    <lineage>
        <taxon>Bacteria</taxon>
        <taxon>Bacillati</taxon>
        <taxon>Actinomycetota</taxon>
        <taxon>Actinomycetes</taxon>
        <taxon>Pseudonocardiales</taxon>
        <taxon>Pseudonocardiaceae</taxon>
        <taxon>Streptoalloteichus</taxon>
    </lineage>
</organism>
<reference evidence="1 2" key="1">
    <citation type="submission" date="2016-11" db="EMBL/GenBank/DDBJ databases">
        <authorList>
            <person name="Jaros S."/>
            <person name="Januszkiewicz K."/>
            <person name="Wedrychowicz H."/>
        </authorList>
    </citation>
    <scope>NUCLEOTIDE SEQUENCE [LARGE SCALE GENOMIC DNA]</scope>
    <source>
        <strain evidence="1 2">DSM 44523</strain>
    </source>
</reference>
<protein>
    <submittedName>
        <fullName evidence="1">Uncharacterized protein</fullName>
    </submittedName>
</protein>
<keyword evidence="2" id="KW-1185">Reference proteome</keyword>
<gene>
    <name evidence="1" type="ORF">SAMN05444320_11863</name>
</gene>
<dbReference type="AlphaFoldDB" id="A0A1M5PHJ2"/>
<dbReference type="EMBL" id="FQVN01000018">
    <property type="protein sequence ID" value="SHH01181.1"/>
    <property type="molecule type" value="Genomic_DNA"/>
</dbReference>
<dbReference type="Proteomes" id="UP000184501">
    <property type="component" value="Unassembled WGS sequence"/>
</dbReference>
<dbReference type="STRING" id="2017.SAMN05444320_11863"/>
<sequence length="51" mass="5464">MSCGVYVGVSDTQAFLTAVTILRDVKPEYKDRCAFAEKIAGMVLTNLPPGS</sequence>